<dbReference type="SUPFAM" id="SSF53335">
    <property type="entry name" value="S-adenosyl-L-methionine-dependent methyltransferases"/>
    <property type="match status" value="1"/>
</dbReference>
<dbReference type="Pfam" id="PF13649">
    <property type="entry name" value="Methyltransf_25"/>
    <property type="match status" value="1"/>
</dbReference>
<dbReference type="GO" id="GO:0032259">
    <property type="term" value="P:methylation"/>
    <property type="evidence" value="ECO:0007669"/>
    <property type="project" value="UniProtKB-KW"/>
</dbReference>
<dbReference type="AlphaFoldDB" id="A0A369BNK1"/>
<dbReference type="EMBL" id="QPJW01000001">
    <property type="protein sequence ID" value="RCX23180.1"/>
    <property type="molecule type" value="Genomic_DNA"/>
</dbReference>
<sequence>MGEKQLKINESLLFLQGFFNNPQRVGSVIPSSRFLADQMIQPVSWNEVKAVAELGSGTGAITRFMKKQLNESTKVLLFERDKKMRNNLKIEYPDFFCHSDACQLVKKMTQAGIGQLDCIISGLPFFNFTKEMRENLLNQIIEALKPGGVFVAFQYSLQMKKKFAEELIIEKIEFVPFNFPPAFVYVCRKRETL</sequence>
<organism evidence="2 3">
    <name type="scientific">Fontibacillus phaseoli</name>
    <dbReference type="NCBI Taxonomy" id="1416533"/>
    <lineage>
        <taxon>Bacteria</taxon>
        <taxon>Bacillati</taxon>
        <taxon>Bacillota</taxon>
        <taxon>Bacilli</taxon>
        <taxon>Bacillales</taxon>
        <taxon>Paenibacillaceae</taxon>
        <taxon>Fontibacillus</taxon>
    </lineage>
</organism>
<proteinExistence type="predicted"/>
<evidence type="ECO:0000259" key="1">
    <source>
        <dbReference type="Pfam" id="PF13649"/>
    </source>
</evidence>
<dbReference type="Gene3D" id="3.40.50.150">
    <property type="entry name" value="Vaccinia Virus protein VP39"/>
    <property type="match status" value="1"/>
</dbReference>
<dbReference type="Proteomes" id="UP000253090">
    <property type="component" value="Unassembled WGS sequence"/>
</dbReference>
<reference evidence="2 3" key="1">
    <citation type="submission" date="2018-07" db="EMBL/GenBank/DDBJ databases">
        <title>Genomic Encyclopedia of Type Strains, Phase III (KMG-III): the genomes of soil and plant-associated and newly described type strains.</title>
        <authorList>
            <person name="Whitman W."/>
        </authorList>
    </citation>
    <scope>NUCLEOTIDE SEQUENCE [LARGE SCALE GENOMIC DNA]</scope>
    <source>
        <strain evidence="2 3">CECT 8333</strain>
    </source>
</reference>
<keyword evidence="2" id="KW-0489">Methyltransferase</keyword>
<keyword evidence="3" id="KW-1185">Reference proteome</keyword>
<feature type="domain" description="Methyltransferase" evidence="1">
    <location>
        <begin position="51"/>
        <end position="148"/>
    </location>
</feature>
<name>A0A369BNK1_9BACL</name>
<keyword evidence="2" id="KW-0808">Transferase</keyword>
<comment type="caution">
    <text evidence="2">The sequence shown here is derived from an EMBL/GenBank/DDBJ whole genome shotgun (WGS) entry which is preliminary data.</text>
</comment>
<dbReference type="InterPro" id="IPR041698">
    <property type="entry name" value="Methyltransf_25"/>
</dbReference>
<protein>
    <submittedName>
        <fullName evidence="2">Phospholipid N-methyltransferase</fullName>
    </submittedName>
</protein>
<dbReference type="InterPro" id="IPR029063">
    <property type="entry name" value="SAM-dependent_MTases_sf"/>
</dbReference>
<dbReference type="CDD" id="cd02440">
    <property type="entry name" value="AdoMet_MTases"/>
    <property type="match status" value="1"/>
</dbReference>
<accession>A0A369BNK1</accession>
<evidence type="ECO:0000313" key="2">
    <source>
        <dbReference type="EMBL" id="RCX23180.1"/>
    </source>
</evidence>
<dbReference type="OrthoDB" id="9805585at2"/>
<evidence type="ECO:0000313" key="3">
    <source>
        <dbReference type="Proteomes" id="UP000253090"/>
    </source>
</evidence>
<dbReference type="RefSeq" id="WP_114495095.1">
    <property type="nucleotide sequence ID" value="NZ_QPJW01000001.1"/>
</dbReference>
<gene>
    <name evidence="2" type="ORF">DFP94_101774</name>
</gene>
<dbReference type="GO" id="GO:0008168">
    <property type="term" value="F:methyltransferase activity"/>
    <property type="evidence" value="ECO:0007669"/>
    <property type="project" value="UniProtKB-KW"/>
</dbReference>